<name>A0A2A3M9I4_PSEDL</name>
<dbReference type="AlphaFoldDB" id="A0A2A3M9I4"/>
<evidence type="ECO:0000313" key="2">
    <source>
        <dbReference type="Proteomes" id="UP000218102"/>
    </source>
</evidence>
<dbReference type="Proteomes" id="UP000218102">
    <property type="component" value="Unassembled WGS sequence"/>
</dbReference>
<organism evidence="1 2">
    <name type="scientific">Pseudomonas plecoglossicida</name>
    <dbReference type="NCBI Taxonomy" id="70775"/>
    <lineage>
        <taxon>Bacteria</taxon>
        <taxon>Pseudomonadati</taxon>
        <taxon>Pseudomonadota</taxon>
        <taxon>Gammaproteobacteria</taxon>
        <taxon>Pseudomonadales</taxon>
        <taxon>Pseudomonadaceae</taxon>
        <taxon>Pseudomonas</taxon>
    </lineage>
</organism>
<comment type="caution">
    <text evidence="1">The sequence shown here is derived from an EMBL/GenBank/DDBJ whole genome shotgun (WGS) entry which is preliminary data.</text>
</comment>
<sequence>MRRAGGARSQHHLNFKAYSSKATPGQACTIVKYVQLAYVFSMAITVEVEARKTKRSVKQRSK</sequence>
<gene>
    <name evidence="1" type="ORF">CMV24_05100</name>
</gene>
<dbReference type="EMBL" id="NTME01000004">
    <property type="protein sequence ID" value="PBJ96713.1"/>
    <property type="molecule type" value="Genomic_DNA"/>
</dbReference>
<proteinExistence type="predicted"/>
<protein>
    <submittedName>
        <fullName evidence="1">Uncharacterized protein</fullName>
    </submittedName>
</protein>
<evidence type="ECO:0000313" key="1">
    <source>
        <dbReference type="EMBL" id="PBJ96713.1"/>
    </source>
</evidence>
<reference evidence="1 2" key="1">
    <citation type="submission" date="2017-09" db="EMBL/GenBank/DDBJ databases">
        <authorList>
            <person name="Ehlers B."/>
            <person name="Leendertz F.H."/>
        </authorList>
    </citation>
    <scope>NUCLEOTIDE SEQUENCE [LARGE SCALE GENOMIC DNA]</scope>
    <source>
        <strain evidence="1 2">DJ-1</strain>
    </source>
</reference>
<accession>A0A2A3M9I4</accession>